<feature type="signal peptide" evidence="9">
    <location>
        <begin position="1"/>
        <end position="36"/>
    </location>
</feature>
<dbReference type="Gene3D" id="1.10.287.1260">
    <property type="match status" value="1"/>
</dbReference>
<proteinExistence type="inferred from homology"/>
<dbReference type="InterPro" id="IPR011014">
    <property type="entry name" value="MscS_channel_TM-2"/>
</dbReference>
<evidence type="ECO:0000256" key="7">
    <source>
        <dbReference type="SAM" id="MobiDB-lite"/>
    </source>
</evidence>
<dbReference type="RefSeq" id="WP_133614109.1">
    <property type="nucleotide sequence ID" value="NZ_SNYW01000009.1"/>
</dbReference>
<feature type="transmembrane region" description="Helical" evidence="8">
    <location>
        <begin position="306"/>
        <end position="325"/>
    </location>
</feature>
<dbReference type="Pfam" id="PF21082">
    <property type="entry name" value="MS_channel_3rd"/>
    <property type="match status" value="1"/>
</dbReference>
<evidence type="ECO:0000256" key="2">
    <source>
        <dbReference type="ARBA" id="ARBA00008017"/>
    </source>
</evidence>
<comment type="subcellular location">
    <subcellularLocation>
        <location evidence="1">Cell membrane</location>
        <topology evidence="1">Multi-pass membrane protein</topology>
    </subcellularLocation>
</comment>
<evidence type="ECO:0000256" key="9">
    <source>
        <dbReference type="SAM" id="SignalP"/>
    </source>
</evidence>
<protein>
    <submittedName>
        <fullName evidence="13">Small conductance mechanosensitive channel</fullName>
    </submittedName>
</protein>
<evidence type="ECO:0000256" key="1">
    <source>
        <dbReference type="ARBA" id="ARBA00004651"/>
    </source>
</evidence>
<gene>
    <name evidence="13" type="ORF">A8950_2635</name>
</gene>
<dbReference type="GO" id="GO:0008381">
    <property type="term" value="F:mechanosensitive monoatomic ion channel activity"/>
    <property type="evidence" value="ECO:0007669"/>
    <property type="project" value="InterPro"/>
</dbReference>
<feature type="region of interest" description="Disordered" evidence="7">
    <location>
        <begin position="89"/>
        <end position="112"/>
    </location>
</feature>
<feature type="transmembrane region" description="Helical" evidence="8">
    <location>
        <begin position="572"/>
        <end position="591"/>
    </location>
</feature>
<dbReference type="OrthoDB" id="9814206at2"/>
<feature type="transmembrane region" description="Helical" evidence="8">
    <location>
        <begin position="337"/>
        <end position="358"/>
    </location>
</feature>
<dbReference type="Pfam" id="PF21088">
    <property type="entry name" value="MS_channel_1st"/>
    <property type="match status" value="1"/>
</dbReference>
<accession>A0A4R6WLW3</accession>
<dbReference type="InterPro" id="IPR010920">
    <property type="entry name" value="LSM_dom_sf"/>
</dbReference>
<dbReference type="Proteomes" id="UP000295783">
    <property type="component" value="Unassembled WGS sequence"/>
</dbReference>
<dbReference type="SUPFAM" id="SSF50182">
    <property type="entry name" value="Sm-like ribonucleoproteins"/>
    <property type="match status" value="1"/>
</dbReference>
<dbReference type="Gene3D" id="3.30.70.100">
    <property type="match status" value="1"/>
</dbReference>
<feature type="transmembrane region" description="Helical" evidence="8">
    <location>
        <begin position="184"/>
        <end position="210"/>
    </location>
</feature>
<keyword evidence="9" id="KW-0732">Signal</keyword>
<feature type="domain" description="Mechanosensitive ion channel MscS C-terminal" evidence="11">
    <location>
        <begin position="688"/>
        <end position="775"/>
    </location>
</feature>
<dbReference type="Pfam" id="PF00924">
    <property type="entry name" value="MS_channel_2nd"/>
    <property type="match status" value="1"/>
</dbReference>
<evidence type="ECO:0000256" key="3">
    <source>
        <dbReference type="ARBA" id="ARBA00022475"/>
    </source>
</evidence>
<evidence type="ECO:0000256" key="6">
    <source>
        <dbReference type="ARBA" id="ARBA00023136"/>
    </source>
</evidence>
<dbReference type="InterPro" id="IPR049142">
    <property type="entry name" value="MS_channel_1st"/>
</dbReference>
<feature type="chain" id="PRO_5020777818" evidence="9">
    <location>
        <begin position="37"/>
        <end position="811"/>
    </location>
</feature>
<keyword evidence="14" id="KW-1185">Reference proteome</keyword>
<sequence length="811" mass="87686">MHAPNPRRPAVILISAVLLMLSGLGMPMLGAAPATAQTIPGMTPVDTGTAEAPAQDPAADTQQLIDSLKDPEKRELLLRQLELLKAAQELEQSASGSGNSAPPEEQPASADETLAEKLSGWTGQTVAPSGESVPLPGSGTLVALDGMVGEIRSNLEESWRWVGGLADEIGQLDQIAHSPKFRAFWASLSWELLVILVGASLVGAFAHFLLRRPVQRLLGHARTVTRLVWRSALGVVLKLLPAVLFGLTGYALVIAFDLGATPSIVAMALINAQTAVLLIMAVGGLDIAAARGRIMPDWFTDEAANFLRASVLHLAITLSYGVMMIELAGAMGVDEALIRLLVHIVGFVTIVIALYTIYRLRRILALHDQVQAAQEIEALAAGADNAAAALATRSLAKAENSLRRNWSSFATLGVLGFYLLWMMAPVALLLFALRGAILSILLIILLRVVVRLIKRAFKRYFADEGRLGWWHSGPWHRVQIYLDILRRAVVALLTVLVAILLLQIWGVDFLAWLTAPIGQRIVGSVMTIGLFVIGGIVLSELFSIAVESHLQKRSADYSDLSRRSRARTLLPLLRNVVRVTLGTIITLLILGEIGIEIGPLLAAAGVVGLAVGFGAQTLVKDIITGIFILVEDTIAVGDVVDLEGNSGVVESMTIRTVRLRDQAGTVHTVPFSAITKVMNMTRDFSYAVFDISIAYDQDIRQVMEVIQAVAADLRKDPRLSRDILEPIEILGVDRFADSAVIIKARIKTKPIRQWEVGRTFNWRLKEAFDAAGIEIPFPQRTMHIVQPKKGRDDAAPSDALSPGAEPPLSEA</sequence>
<dbReference type="InterPro" id="IPR049278">
    <property type="entry name" value="MS_channel_C"/>
</dbReference>
<dbReference type="PANTHER" id="PTHR30460">
    <property type="entry name" value="MODERATE CONDUCTANCE MECHANOSENSITIVE CHANNEL YBIO"/>
    <property type="match status" value="1"/>
</dbReference>
<evidence type="ECO:0000259" key="12">
    <source>
        <dbReference type="Pfam" id="PF21088"/>
    </source>
</evidence>
<evidence type="ECO:0000256" key="4">
    <source>
        <dbReference type="ARBA" id="ARBA00022692"/>
    </source>
</evidence>
<dbReference type="InterPro" id="IPR006685">
    <property type="entry name" value="MscS_channel_2nd"/>
</dbReference>
<keyword evidence="6 8" id="KW-0472">Membrane</keyword>
<feature type="transmembrane region" description="Helical" evidence="8">
    <location>
        <begin position="484"/>
        <end position="505"/>
    </location>
</feature>
<keyword evidence="3" id="KW-1003">Cell membrane</keyword>
<evidence type="ECO:0000256" key="8">
    <source>
        <dbReference type="SAM" id="Phobius"/>
    </source>
</evidence>
<reference evidence="13 14" key="1">
    <citation type="submission" date="2019-03" db="EMBL/GenBank/DDBJ databases">
        <title>Genomic Encyclopedia of Type Strains, Phase III (KMG-III): the genomes of soil and plant-associated and newly described type strains.</title>
        <authorList>
            <person name="Whitman W."/>
        </authorList>
    </citation>
    <scope>NUCLEOTIDE SEQUENCE [LARGE SCALE GENOMIC DNA]</scope>
    <source>
        <strain evidence="13 14">CGMCC 1.7660</strain>
    </source>
</reference>
<keyword evidence="4 8" id="KW-0812">Transmembrane</keyword>
<feature type="domain" description="Mechanosensitive ion channel MscS" evidence="10">
    <location>
        <begin position="617"/>
        <end position="682"/>
    </location>
</feature>
<dbReference type="InterPro" id="IPR011066">
    <property type="entry name" value="MscS_channel_C_sf"/>
</dbReference>
<evidence type="ECO:0000313" key="13">
    <source>
        <dbReference type="EMBL" id="TDQ81566.1"/>
    </source>
</evidence>
<evidence type="ECO:0000256" key="5">
    <source>
        <dbReference type="ARBA" id="ARBA00022989"/>
    </source>
</evidence>
<dbReference type="SUPFAM" id="SSF82861">
    <property type="entry name" value="Mechanosensitive channel protein MscS (YggB), transmembrane region"/>
    <property type="match status" value="1"/>
</dbReference>
<dbReference type="SUPFAM" id="SSF82689">
    <property type="entry name" value="Mechanosensitive channel protein MscS (YggB), C-terminal domain"/>
    <property type="match status" value="1"/>
</dbReference>
<dbReference type="Gene3D" id="2.30.30.60">
    <property type="match status" value="1"/>
</dbReference>
<dbReference type="GO" id="GO:0005886">
    <property type="term" value="C:plasma membrane"/>
    <property type="evidence" value="ECO:0007669"/>
    <property type="project" value="UniProtKB-SubCell"/>
</dbReference>
<dbReference type="AlphaFoldDB" id="A0A4R6WLW3"/>
<feature type="transmembrane region" description="Helical" evidence="8">
    <location>
        <begin position="406"/>
        <end position="424"/>
    </location>
</feature>
<feature type="transmembrane region" description="Helical" evidence="8">
    <location>
        <begin position="430"/>
        <end position="450"/>
    </location>
</feature>
<evidence type="ECO:0000259" key="11">
    <source>
        <dbReference type="Pfam" id="PF21082"/>
    </source>
</evidence>
<evidence type="ECO:0000259" key="10">
    <source>
        <dbReference type="Pfam" id="PF00924"/>
    </source>
</evidence>
<dbReference type="EMBL" id="SNYW01000009">
    <property type="protein sequence ID" value="TDQ81566.1"/>
    <property type="molecule type" value="Genomic_DNA"/>
</dbReference>
<dbReference type="InterPro" id="IPR045276">
    <property type="entry name" value="YbiO_bact"/>
</dbReference>
<keyword evidence="5 8" id="KW-1133">Transmembrane helix</keyword>
<dbReference type="PANTHER" id="PTHR30460:SF0">
    <property type="entry name" value="MODERATE CONDUCTANCE MECHANOSENSITIVE CHANNEL YBIO"/>
    <property type="match status" value="1"/>
</dbReference>
<feature type="transmembrane region" description="Helical" evidence="8">
    <location>
        <begin position="525"/>
        <end position="546"/>
    </location>
</feature>
<organism evidence="13 14">
    <name type="scientific">Dongia mobilis</name>
    <dbReference type="NCBI Taxonomy" id="578943"/>
    <lineage>
        <taxon>Bacteria</taxon>
        <taxon>Pseudomonadati</taxon>
        <taxon>Pseudomonadota</taxon>
        <taxon>Alphaproteobacteria</taxon>
        <taxon>Rhodospirillales</taxon>
        <taxon>Dongiaceae</taxon>
        <taxon>Dongia</taxon>
    </lineage>
</organism>
<feature type="domain" description="Mechanosensitive ion channel transmembrane helices 2/3" evidence="12">
    <location>
        <begin position="575"/>
        <end position="616"/>
    </location>
</feature>
<dbReference type="InterPro" id="IPR023408">
    <property type="entry name" value="MscS_beta-dom_sf"/>
</dbReference>
<feature type="transmembrane region" description="Helical" evidence="8">
    <location>
        <begin position="597"/>
        <end position="619"/>
    </location>
</feature>
<name>A0A4R6WLW3_9PROT</name>
<comment type="caution">
    <text evidence="13">The sequence shown here is derived from an EMBL/GenBank/DDBJ whole genome shotgun (WGS) entry which is preliminary data.</text>
</comment>
<comment type="similarity">
    <text evidence="2">Belongs to the MscS (TC 1.A.23) family.</text>
</comment>
<feature type="region of interest" description="Disordered" evidence="7">
    <location>
        <begin position="787"/>
        <end position="811"/>
    </location>
</feature>
<feature type="transmembrane region" description="Helical" evidence="8">
    <location>
        <begin position="264"/>
        <end position="285"/>
    </location>
</feature>
<evidence type="ECO:0000313" key="14">
    <source>
        <dbReference type="Proteomes" id="UP000295783"/>
    </source>
</evidence>
<feature type="transmembrane region" description="Helical" evidence="8">
    <location>
        <begin position="231"/>
        <end position="252"/>
    </location>
</feature>